<dbReference type="AlphaFoldDB" id="D2VCM5"/>
<protein>
    <submittedName>
        <fullName evidence="2">Predicted protein</fullName>
    </submittedName>
</protein>
<name>D2VCM5_NAEGR</name>
<gene>
    <name evidence="2" type="ORF">NAEGRDRAFT_66626</name>
</gene>
<evidence type="ECO:0000313" key="3">
    <source>
        <dbReference type="Proteomes" id="UP000006671"/>
    </source>
</evidence>
<reference evidence="2 3" key="1">
    <citation type="journal article" date="2010" name="Cell">
        <title>The genome of Naegleria gruberi illuminates early eukaryotic versatility.</title>
        <authorList>
            <person name="Fritz-Laylin L.K."/>
            <person name="Prochnik S.E."/>
            <person name="Ginger M.L."/>
            <person name="Dacks J.B."/>
            <person name="Carpenter M.L."/>
            <person name="Field M.C."/>
            <person name="Kuo A."/>
            <person name="Paredez A."/>
            <person name="Chapman J."/>
            <person name="Pham J."/>
            <person name="Shu S."/>
            <person name="Neupane R."/>
            <person name="Cipriano M."/>
            <person name="Mancuso J."/>
            <person name="Tu H."/>
            <person name="Salamov A."/>
            <person name="Lindquist E."/>
            <person name="Shapiro H."/>
            <person name="Lucas S."/>
            <person name="Grigoriev I.V."/>
            <person name="Cande W.Z."/>
            <person name="Fulton C."/>
            <person name="Rokhsar D.S."/>
            <person name="Dawson S.C."/>
        </authorList>
    </citation>
    <scope>NUCLEOTIDE SEQUENCE [LARGE SCALE GENOMIC DNA]</scope>
    <source>
        <strain evidence="2 3">NEG-M</strain>
    </source>
</reference>
<feature type="region of interest" description="Disordered" evidence="1">
    <location>
        <begin position="919"/>
        <end position="962"/>
    </location>
</feature>
<proteinExistence type="predicted"/>
<organism evidence="3">
    <name type="scientific">Naegleria gruberi</name>
    <name type="common">Amoeba</name>
    <dbReference type="NCBI Taxonomy" id="5762"/>
    <lineage>
        <taxon>Eukaryota</taxon>
        <taxon>Discoba</taxon>
        <taxon>Heterolobosea</taxon>
        <taxon>Tetramitia</taxon>
        <taxon>Eutetramitia</taxon>
        <taxon>Vahlkampfiidae</taxon>
        <taxon>Naegleria</taxon>
    </lineage>
</organism>
<accession>D2VCM5</accession>
<sequence>MKKGILRLLTTDTKKDARHQTDGFGGKYFQEYKKSLISKKPEFLTVYQEFSSKDFYKIPISKRRINYQAKHLVTVDIQHHWIHHASMLISLSHQQTKNSNIFKEFENISKRESVQSSLKSSDNVESGLYSTIKLNKIVNISIASSIENFNDLIRSMLNNTRSQNDWMFENTFSSKKLDKRYFSLLNRRKFSTIHFQKLLSLLKGDPSLQHNTTRLVGIVSNYKKLDTIQSARILLNHLVEGLHKLNKLTGAEYLSTKTYLEIIQQLVATTRNENIQNDLIAISSIEPVLANNYIYSSINIQRPSSNVYSFIKHLKNHGLKFISHNITSESNSNVKRNAYLAFADLAHRLQDKTLKDTIVREILDSIENAESKEDIETHFHALNNAGEAVDPYLLYAIWASDKIPEYFKILLTKNIRKRIKDDPTLDRIILKILRSEDENFSPNLKSNLIESQGEREYILNTWSLVKPLARIYKVVRDEGIKSTIRKYMYNAGTDNSAKYLSKMLNKKQRHNRKIKGNDYRKFGLSNEDLDILNQVETRNALFIGGFMRRIQDTLSKGKEKMTLFVNKSLKEGIQKASNWVETKAAGALSKITKLVGDLKSKFASPATIRDEKACIQVSENINDTVCFYNTDMISFFQKQGNLSNMKFSKHFEFEKIAGPKAVNLYCGMAIYSGASFDCNADKSYFDFVLIARAAFEASALQRKFSLLELSAELTKRPHKPVRDNIYLRIAQTTFVNTGFVPEQVKKFISLCLSETKPIFEKTFPVIATHEQMVNIGPVPLTFHISLSMRVAVELVYGLCVERLEAATSLEPYVSVSLTGGAAIGIPVARAGMYIRSTLTYRLVPRLAFEKCNICASLQHKVDSLEFQIGLSAKVLTFDKYWKFYGKTTRPYIKTIFEKCIPLFGSPTVSIKSKDTTFDLKSNEETGSNSQSLSNEEYSTQQVDVKTINTEDETNTKSKESISSYKPLFGSNPMKLPEMKLPTESKESLKPPPTEQPELEWKLEFLSQQVPHKIIQRFGLENLRRLPSNYFQLTEEERENIPYEVYYLPKSDFSNFISKFSPTSMLRNSAISPLSFERLWRREVLEGRFPIQVLKQIPLKDLRSLPEPIIRLRKRILQEIPLQLFKEGYQQIKSWICSKYYHLCNELDTLIVMRSE</sequence>
<dbReference type="EMBL" id="GG738863">
    <property type="protein sequence ID" value="EFC45333.1"/>
    <property type="molecule type" value="Genomic_DNA"/>
</dbReference>
<dbReference type="SUPFAM" id="SSF48371">
    <property type="entry name" value="ARM repeat"/>
    <property type="match status" value="1"/>
</dbReference>
<evidence type="ECO:0000256" key="1">
    <source>
        <dbReference type="SAM" id="MobiDB-lite"/>
    </source>
</evidence>
<dbReference type="GeneID" id="8850445"/>
<dbReference type="InParanoid" id="D2VCM5"/>
<dbReference type="KEGG" id="ngr:NAEGRDRAFT_66626"/>
<dbReference type="VEuPathDB" id="AmoebaDB:NAEGRDRAFT_66626"/>
<keyword evidence="3" id="KW-1185">Reference proteome</keyword>
<feature type="compositionally biased region" description="Polar residues" evidence="1">
    <location>
        <begin position="924"/>
        <end position="947"/>
    </location>
</feature>
<dbReference type="Proteomes" id="UP000006671">
    <property type="component" value="Unassembled WGS sequence"/>
</dbReference>
<dbReference type="RefSeq" id="XP_002678077.1">
    <property type="nucleotide sequence ID" value="XM_002678031.1"/>
</dbReference>
<evidence type="ECO:0000313" key="2">
    <source>
        <dbReference type="EMBL" id="EFC45333.1"/>
    </source>
</evidence>
<dbReference type="InterPro" id="IPR016024">
    <property type="entry name" value="ARM-type_fold"/>
</dbReference>